<name>A0A6J4T4Y1_9ACTN</name>
<dbReference type="AlphaFoldDB" id="A0A6J4T4Y1"/>
<accession>A0A6J4T4Y1</accession>
<dbReference type="EMBL" id="CADCVR010000089">
    <property type="protein sequence ID" value="CAA9514283.1"/>
    <property type="molecule type" value="Genomic_DNA"/>
</dbReference>
<feature type="region of interest" description="Disordered" evidence="1">
    <location>
        <begin position="1"/>
        <end position="54"/>
    </location>
</feature>
<feature type="compositionally biased region" description="Basic and acidic residues" evidence="1">
    <location>
        <begin position="1"/>
        <end position="10"/>
    </location>
</feature>
<evidence type="ECO:0008006" key="3">
    <source>
        <dbReference type="Google" id="ProtNLM"/>
    </source>
</evidence>
<dbReference type="InterPro" id="IPR036410">
    <property type="entry name" value="HSP_DnaJ_Cys-rich_dom_sf"/>
</dbReference>
<evidence type="ECO:0000256" key="1">
    <source>
        <dbReference type="SAM" id="MobiDB-lite"/>
    </source>
</evidence>
<dbReference type="SUPFAM" id="SSF57938">
    <property type="entry name" value="DnaJ/Hsp40 cysteine-rich domain"/>
    <property type="match status" value="1"/>
</dbReference>
<dbReference type="Gene3D" id="6.20.20.10">
    <property type="match status" value="1"/>
</dbReference>
<proteinExistence type="predicted"/>
<feature type="compositionally biased region" description="Low complexity" evidence="1">
    <location>
        <begin position="40"/>
        <end position="54"/>
    </location>
</feature>
<protein>
    <recommendedName>
        <fullName evidence="3">Chaperone protein DnaJ</fullName>
    </recommendedName>
</protein>
<sequence>MADQNEKPGDEVPEGTPHAGENLCPECGGSGTLNEKPCPTCEGTGTVTEAVGGG</sequence>
<evidence type="ECO:0000313" key="2">
    <source>
        <dbReference type="EMBL" id="CAA9514283.1"/>
    </source>
</evidence>
<organism evidence="2">
    <name type="scientific">uncultured Solirubrobacteraceae bacterium</name>
    <dbReference type="NCBI Taxonomy" id="1162706"/>
    <lineage>
        <taxon>Bacteria</taxon>
        <taxon>Bacillati</taxon>
        <taxon>Actinomycetota</taxon>
        <taxon>Thermoleophilia</taxon>
        <taxon>Solirubrobacterales</taxon>
        <taxon>Solirubrobacteraceae</taxon>
        <taxon>environmental samples</taxon>
    </lineage>
</organism>
<gene>
    <name evidence="2" type="ORF">AVDCRST_MAG53-2966</name>
</gene>
<reference evidence="2" key="1">
    <citation type="submission" date="2020-02" db="EMBL/GenBank/DDBJ databases">
        <authorList>
            <person name="Meier V. D."/>
        </authorList>
    </citation>
    <scope>NUCLEOTIDE SEQUENCE</scope>
    <source>
        <strain evidence="2">AVDCRST_MAG53</strain>
    </source>
</reference>